<proteinExistence type="predicted"/>
<dbReference type="SUPFAM" id="SSF52047">
    <property type="entry name" value="RNI-like"/>
    <property type="match status" value="1"/>
</dbReference>
<dbReference type="Pfam" id="PF23247">
    <property type="entry name" value="LRR_RPS2"/>
    <property type="match status" value="1"/>
</dbReference>
<evidence type="ECO:0000313" key="3">
    <source>
        <dbReference type="EMBL" id="CAA3007156.1"/>
    </source>
</evidence>
<dbReference type="InterPro" id="IPR050905">
    <property type="entry name" value="Plant_NBS-LRR"/>
</dbReference>
<name>A0A8S0TQK9_OLEEU</name>
<accession>A0A8S0TQK9</accession>
<organism evidence="3 4">
    <name type="scientific">Olea europaea subsp. europaea</name>
    <dbReference type="NCBI Taxonomy" id="158383"/>
    <lineage>
        <taxon>Eukaryota</taxon>
        <taxon>Viridiplantae</taxon>
        <taxon>Streptophyta</taxon>
        <taxon>Embryophyta</taxon>
        <taxon>Tracheophyta</taxon>
        <taxon>Spermatophyta</taxon>
        <taxon>Magnoliopsida</taxon>
        <taxon>eudicotyledons</taxon>
        <taxon>Gunneridae</taxon>
        <taxon>Pentapetalae</taxon>
        <taxon>asterids</taxon>
        <taxon>lamiids</taxon>
        <taxon>Lamiales</taxon>
        <taxon>Oleaceae</taxon>
        <taxon>Oleeae</taxon>
        <taxon>Olea</taxon>
    </lineage>
</organism>
<dbReference type="EMBL" id="CACTIH010007269">
    <property type="protein sequence ID" value="CAA3007156.1"/>
    <property type="molecule type" value="Genomic_DNA"/>
</dbReference>
<dbReference type="AlphaFoldDB" id="A0A8S0TQK9"/>
<evidence type="ECO:0000259" key="2">
    <source>
        <dbReference type="Pfam" id="PF23247"/>
    </source>
</evidence>
<dbReference type="Gramene" id="OE9A047419T1">
    <property type="protein sequence ID" value="OE9A047419C1"/>
    <property type="gene ID" value="OE9A047419"/>
</dbReference>
<reference evidence="3 4" key="1">
    <citation type="submission" date="2019-12" db="EMBL/GenBank/DDBJ databases">
        <authorList>
            <person name="Alioto T."/>
            <person name="Alioto T."/>
            <person name="Gomez Garrido J."/>
        </authorList>
    </citation>
    <scope>NUCLEOTIDE SEQUENCE [LARGE SCALE GENOMIC DNA]</scope>
</reference>
<dbReference type="OrthoDB" id="1752175at2759"/>
<feature type="domain" description="Disease resistance protein At4g27190-like leucine-rich repeats" evidence="2">
    <location>
        <begin position="3"/>
        <end position="87"/>
    </location>
</feature>
<sequence length="183" mass="20200">MSVLFDFEGLMVAEDRVESILCELSSLGMFDLPKLVYIARMAPKSICVFQNLTSVDIKECGSLRNLFSPSIANLLVALESLWVCKCEALEEIIGIEGGTLDVEMDTEGMASRIVFPKLSSLQLFSLCRYGLDNLFDDAGSLLREDKVDHTSDSYEDADAEDDKFLLNGTSGIKIERLRSALAP</sequence>
<dbReference type="PANTHER" id="PTHR33463">
    <property type="entry name" value="NB-ARC DOMAIN-CONTAINING PROTEIN-RELATED"/>
    <property type="match status" value="1"/>
</dbReference>
<protein>
    <recommendedName>
        <fullName evidence="2">Disease resistance protein At4g27190-like leucine-rich repeats domain-containing protein</fullName>
    </recommendedName>
</protein>
<evidence type="ECO:0000313" key="4">
    <source>
        <dbReference type="Proteomes" id="UP000594638"/>
    </source>
</evidence>
<evidence type="ECO:0000256" key="1">
    <source>
        <dbReference type="ARBA" id="ARBA00022821"/>
    </source>
</evidence>
<comment type="caution">
    <text evidence="3">The sequence shown here is derived from an EMBL/GenBank/DDBJ whole genome shotgun (WGS) entry which is preliminary data.</text>
</comment>
<dbReference type="Proteomes" id="UP000594638">
    <property type="component" value="Unassembled WGS sequence"/>
</dbReference>
<keyword evidence="1" id="KW-0611">Plant defense</keyword>
<dbReference type="InterPro" id="IPR057135">
    <property type="entry name" value="At4g27190-like_LRR"/>
</dbReference>
<keyword evidence="4" id="KW-1185">Reference proteome</keyword>
<gene>
    <name evidence="3" type="ORF">OLEA9_A047419</name>
</gene>